<comment type="caution">
    <text evidence="5">The sequence shown here is derived from an EMBL/GenBank/DDBJ whole genome shotgun (WGS) entry which is preliminary data.</text>
</comment>
<dbReference type="PROSITE" id="PS50097">
    <property type="entry name" value="BTB"/>
    <property type="match status" value="1"/>
</dbReference>
<dbReference type="PROSITE" id="PS50012">
    <property type="entry name" value="RCC1_3"/>
    <property type="match status" value="2"/>
</dbReference>
<evidence type="ECO:0000256" key="2">
    <source>
        <dbReference type="PROSITE-ProRule" id="PRU00235"/>
    </source>
</evidence>
<feature type="repeat" description="RCC1" evidence="2">
    <location>
        <begin position="339"/>
        <end position="390"/>
    </location>
</feature>
<dbReference type="AlphaFoldDB" id="A0AA88GS10"/>
<accession>A0AA88GS10</accession>
<dbReference type="Gene3D" id="3.30.710.10">
    <property type="entry name" value="Potassium Channel Kv1.1, Chain A"/>
    <property type="match status" value="1"/>
</dbReference>
<dbReference type="SUPFAM" id="SSF54695">
    <property type="entry name" value="POZ domain"/>
    <property type="match status" value="1"/>
</dbReference>
<dbReference type="PRINTS" id="PR00633">
    <property type="entry name" value="RCCNDNSATION"/>
</dbReference>
<dbReference type="Proteomes" id="UP000816034">
    <property type="component" value="Unassembled WGS sequence"/>
</dbReference>
<dbReference type="EMBL" id="PYSW02000021">
    <property type="protein sequence ID" value="KAG2383098.1"/>
    <property type="molecule type" value="Genomic_DNA"/>
</dbReference>
<evidence type="ECO:0000313" key="6">
    <source>
        <dbReference type="Proteomes" id="UP000816034"/>
    </source>
</evidence>
<evidence type="ECO:0000256" key="3">
    <source>
        <dbReference type="SAM" id="MobiDB-lite"/>
    </source>
</evidence>
<dbReference type="GeneID" id="68096890"/>
<dbReference type="Pfam" id="PF13540">
    <property type="entry name" value="RCC1_2"/>
    <property type="match status" value="3"/>
</dbReference>
<feature type="repeat" description="RCC1" evidence="2">
    <location>
        <begin position="286"/>
        <end position="338"/>
    </location>
</feature>
<dbReference type="RefSeq" id="XP_044548777.1">
    <property type="nucleotide sequence ID" value="XM_044694074.1"/>
</dbReference>
<feature type="region of interest" description="Disordered" evidence="3">
    <location>
        <begin position="234"/>
        <end position="255"/>
    </location>
</feature>
<feature type="compositionally biased region" description="Polar residues" evidence="3">
    <location>
        <begin position="238"/>
        <end position="253"/>
    </location>
</feature>
<name>A0AA88GS10_NAELO</name>
<dbReference type="InterPro" id="IPR011333">
    <property type="entry name" value="SKP1/BTB/POZ_sf"/>
</dbReference>
<protein>
    <recommendedName>
        <fullName evidence="4">BTB domain-containing protein</fullName>
    </recommendedName>
</protein>
<keyword evidence="6" id="KW-1185">Reference proteome</keyword>
<organism evidence="5 6">
    <name type="scientific">Naegleria lovaniensis</name>
    <name type="common">Amoeba</name>
    <dbReference type="NCBI Taxonomy" id="51637"/>
    <lineage>
        <taxon>Eukaryota</taxon>
        <taxon>Discoba</taxon>
        <taxon>Heterolobosea</taxon>
        <taxon>Tetramitia</taxon>
        <taxon>Eutetramitia</taxon>
        <taxon>Vahlkampfiidae</taxon>
        <taxon>Naegleria</taxon>
    </lineage>
</organism>
<sequence>MLPSLSGTISSDHDTKKKSHSVSSSLHPLPPNYDASCLLFASGKNKYGALSTGLNDFTNRTVPTTMVLFEKKPLIGGGFVKYKDSNNSSSHDDSNNVENMDVGSITISSESKSPPSLEQDQQQEFIPTMIKKVVCGAYHCAMLSEGGEVYVCGFNSFKGVLTHADKLEVFQPLKFEKKVKCMSSGWFHLMILTEDDELYGVGLNSSGQLAVGDLNKRDTFTKIEIPKDVKLTSDEENTNISGPVSEEINNQSDSSDDLVQVETPHCISIKKICCKEHHSALITETGVLFVAGKNNMGELSLGKGSSKPAVKVFTKVDTSFVAKDISFGKDHAVALSEDGFLYVSGSNEMGQIGLGNIKSVKRFTKIHLRIGYKITKIACGFMHTTAICNVGGNIVMAGCNLNGELGLGDRQKRTRFTLLKTNLIPKQIACGASLSLLLTDQYAYSCGINTDGRLATGDTAQFSAAYKKIKTMTTDIINRIACGAFTSHFYFSHRKAILDSLPILSFPIRHYSWNKVHESVSLFGFEPLLKQVVPKFYSNVICNTNFLSTMNSFQISIVQWIIDCIQGHQTKKKELIHFLVRLDFIQKLQFLYCLNHSTCDVFVENVKRFVFLFLIEQTQEKFRDVKKDDVDYIIFLSELESLMESFEEKSNETNLVMHRETPSTTSLLHKLYQFFSKQQKVQYFQSHPIQESFNHGYLFSKLYNDPTTSDVKVVIDAKQSNIVHLHKTILSSASPVLEKMLSEEFEFSHEKDILNLYEFENDSSEKQTTDTEIILKEKAIRGVLQSCYGSLKKQKNNLDDYNDISLVICMLYHGNILQMDHVIRFCYQRLSSVLSVDNFLVVCKWLLLFGDETFFARTNDNTVSNSNPMIDIFQLLTEFAELNSTELAAIYKNNPSEWDNIPYIQSILFKKNSTATTSTTIKPTENYGSQHVTHSKKCSIQ</sequence>
<feature type="region of interest" description="Disordered" evidence="3">
    <location>
        <begin position="1"/>
        <end position="27"/>
    </location>
</feature>
<dbReference type="InterPro" id="IPR000408">
    <property type="entry name" value="Reg_chr_condens"/>
</dbReference>
<dbReference type="Pfam" id="PF00651">
    <property type="entry name" value="BTB"/>
    <property type="match status" value="1"/>
</dbReference>
<keyword evidence="1" id="KW-0677">Repeat</keyword>
<dbReference type="InterPro" id="IPR000210">
    <property type="entry name" value="BTB/POZ_dom"/>
</dbReference>
<dbReference type="Gene3D" id="2.130.10.30">
    <property type="entry name" value="Regulator of chromosome condensation 1/beta-lactamase-inhibitor protein II"/>
    <property type="match status" value="2"/>
</dbReference>
<dbReference type="SUPFAM" id="SSF50985">
    <property type="entry name" value="RCC1/BLIP-II"/>
    <property type="match status" value="1"/>
</dbReference>
<evidence type="ECO:0000259" key="4">
    <source>
        <dbReference type="PROSITE" id="PS50097"/>
    </source>
</evidence>
<reference evidence="5 6" key="1">
    <citation type="journal article" date="2018" name="BMC Genomics">
        <title>The genome of Naegleria lovaniensis, the basis for a comparative approach to unravel pathogenicity factors of the human pathogenic amoeba N. fowleri.</title>
        <authorList>
            <person name="Liechti N."/>
            <person name="Schurch N."/>
            <person name="Bruggmann R."/>
            <person name="Wittwer M."/>
        </authorList>
    </citation>
    <scope>NUCLEOTIDE SEQUENCE [LARGE SCALE GENOMIC DNA]</scope>
    <source>
        <strain evidence="5 6">ATCC 30569</strain>
    </source>
</reference>
<evidence type="ECO:0000256" key="1">
    <source>
        <dbReference type="ARBA" id="ARBA00022737"/>
    </source>
</evidence>
<dbReference type="PANTHER" id="PTHR22870">
    <property type="entry name" value="REGULATOR OF CHROMOSOME CONDENSATION"/>
    <property type="match status" value="1"/>
</dbReference>
<evidence type="ECO:0000313" key="5">
    <source>
        <dbReference type="EMBL" id="KAG2383098.1"/>
    </source>
</evidence>
<gene>
    <name evidence="5" type="ORF">C9374_004435</name>
</gene>
<proteinExistence type="predicted"/>
<dbReference type="PANTHER" id="PTHR22870:SF466">
    <property type="entry name" value="ANKYRIN REPEAT-CONTAINING PROTEIN"/>
    <property type="match status" value="1"/>
</dbReference>
<dbReference type="InterPro" id="IPR051210">
    <property type="entry name" value="Ub_ligase/GEF_domain"/>
</dbReference>
<feature type="domain" description="BTB" evidence="4">
    <location>
        <begin position="709"/>
        <end position="820"/>
    </location>
</feature>
<dbReference type="InterPro" id="IPR009091">
    <property type="entry name" value="RCC1/BLIP-II"/>
</dbReference>